<evidence type="ECO:0000256" key="3">
    <source>
        <dbReference type="ARBA" id="ARBA00022695"/>
    </source>
</evidence>
<dbReference type="HAMAP" id="MF_00840">
    <property type="entry name" value="DacZ"/>
    <property type="match status" value="1"/>
</dbReference>
<evidence type="ECO:0000313" key="8">
    <source>
        <dbReference type="EMBL" id="AEH60295.1"/>
    </source>
</evidence>
<name>F7XPG6_METZD</name>
<gene>
    <name evidence="6" type="primary">dacZ</name>
    <name evidence="8" type="ordered locus">Mzhil_0420</name>
</gene>
<dbReference type="AlphaFoldDB" id="F7XPG6"/>
<keyword evidence="2 6" id="KW-0808">Transferase</keyword>
<evidence type="ECO:0000256" key="6">
    <source>
        <dbReference type="HAMAP-Rule" id="MF_00840"/>
    </source>
</evidence>
<dbReference type="EC" id="2.7.7.85" evidence="6"/>
<evidence type="ECO:0000256" key="4">
    <source>
        <dbReference type="ARBA" id="ARBA00022741"/>
    </source>
</evidence>
<evidence type="ECO:0000259" key="7">
    <source>
        <dbReference type="PROSITE" id="PS51794"/>
    </source>
</evidence>
<keyword evidence="5 6" id="KW-0067">ATP-binding</keyword>
<evidence type="ECO:0000313" key="9">
    <source>
        <dbReference type="Proteomes" id="UP000006622"/>
    </source>
</evidence>
<dbReference type="PANTHER" id="PTHR34185">
    <property type="entry name" value="DIADENYLATE CYCLASE"/>
    <property type="match status" value="1"/>
</dbReference>
<dbReference type="EMBL" id="CP002101">
    <property type="protein sequence ID" value="AEH60295.1"/>
    <property type="molecule type" value="Genomic_DNA"/>
</dbReference>
<dbReference type="GeneID" id="10822025"/>
<keyword evidence="6" id="KW-0464">Manganese</keyword>
<dbReference type="KEGG" id="mzh:Mzhil_0420"/>
<dbReference type="GO" id="GO:0106408">
    <property type="term" value="F:diadenylate cyclase activity"/>
    <property type="evidence" value="ECO:0007669"/>
    <property type="project" value="UniProtKB-EC"/>
</dbReference>
<dbReference type="InterPro" id="IPR003390">
    <property type="entry name" value="DNA_integrity_scan_DisA_N"/>
</dbReference>
<keyword evidence="9" id="KW-1185">Reference proteome</keyword>
<dbReference type="STRING" id="679901.Mzhil_0420"/>
<comment type="catalytic activity">
    <reaction evidence="1 6">
        <text>2 ATP = 3',3'-c-di-AMP + 2 diphosphate</text>
        <dbReference type="Rhea" id="RHEA:35655"/>
        <dbReference type="ChEBI" id="CHEBI:30616"/>
        <dbReference type="ChEBI" id="CHEBI:33019"/>
        <dbReference type="ChEBI" id="CHEBI:71500"/>
        <dbReference type="EC" id="2.7.7.85"/>
    </reaction>
</comment>
<dbReference type="Pfam" id="PF02457">
    <property type="entry name" value="DAC"/>
    <property type="match status" value="1"/>
</dbReference>
<dbReference type="Pfam" id="PF21754">
    <property type="entry name" value="DacZ_A"/>
    <property type="match status" value="1"/>
</dbReference>
<dbReference type="RefSeq" id="WP_013897734.1">
    <property type="nucleotide sequence ID" value="NC_015676.1"/>
</dbReference>
<proteinExistence type="inferred from homology"/>
<dbReference type="InterPro" id="IPR048546">
    <property type="entry name" value="DacZ_A"/>
</dbReference>
<sequence>MKNTNIIIKNAVNLARELNACAIIVFGDIPIEGNETSIPIYSISKKPKDFIKYLISSSVEKTKGDTDLSSQLVQECSGKIEHLEKVAAIEHFMDQIRDGIVIGVIETFDSTSIIIHNIKENPMVKVMRECEERASTDVLKAVLSIALEISTFGREGKKVGTAFIIGDVEEVMMRSHQIIINPYYGHPEDRRNILNRDNWESIKEFSQLDGVFVVSEDGIIHSAGRYLDIDAREIAIDKGLGGRHVSAATITRDTVAIAVTISESGGVIRVYMDGKKKFSIETSERAIEVNRS</sequence>
<dbReference type="OrthoDB" id="85944at2157"/>
<comment type="cofactor">
    <cofactor evidence="6">
        <name>Mn(2+)</name>
        <dbReference type="ChEBI" id="CHEBI:29035"/>
    </cofactor>
</comment>
<evidence type="ECO:0000256" key="2">
    <source>
        <dbReference type="ARBA" id="ARBA00022679"/>
    </source>
</evidence>
<dbReference type="InterPro" id="IPR014499">
    <property type="entry name" value="DAC_DacZ"/>
</dbReference>
<evidence type="ECO:0000256" key="5">
    <source>
        <dbReference type="ARBA" id="ARBA00022840"/>
    </source>
</evidence>
<dbReference type="PANTHER" id="PTHR34185:SF1">
    <property type="entry name" value="DIADENYLATE CYCLASE"/>
    <property type="match status" value="1"/>
</dbReference>
<accession>F7XPG6</accession>
<dbReference type="HOGENOM" id="CLU_063222_0_0_2"/>
<dbReference type="PIRSF" id="PIRSF019073">
    <property type="entry name" value="UCP019073"/>
    <property type="match status" value="1"/>
</dbReference>
<feature type="domain" description="DAC" evidence="7">
    <location>
        <begin position="127"/>
        <end position="282"/>
    </location>
</feature>
<dbReference type="InterPro" id="IPR050338">
    <property type="entry name" value="DisA"/>
</dbReference>
<dbReference type="GO" id="GO:0030145">
    <property type="term" value="F:manganese ion binding"/>
    <property type="evidence" value="ECO:0007669"/>
    <property type="project" value="UniProtKB-UniRule"/>
</dbReference>
<dbReference type="GO" id="GO:0004016">
    <property type="term" value="F:adenylate cyclase activity"/>
    <property type="evidence" value="ECO:0007669"/>
    <property type="project" value="UniProtKB-UniRule"/>
</dbReference>
<reference evidence="8 9" key="1">
    <citation type="submission" date="2010-07" db="EMBL/GenBank/DDBJ databases">
        <title>The complete genome of Methanosalsum zhilinae DSM 4017.</title>
        <authorList>
            <consortium name="US DOE Joint Genome Institute (JGI-PGF)"/>
            <person name="Lucas S."/>
            <person name="Copeland A."/>
            <person name="Lapidus A."/>
            <person name="Glavina del Rio T."/>
            <person name="Dalin E."/>
            <person name="Tice H."/>
            <person name="Bruce D."/>
            <person name="Goodwin L."/>
            <person name="Pitluck S."/>
            <person name="Kyrpides N."/>
            <person name="Mavromatis K."/>
            <person name="Ovchinnikova G."/>
            <person name="Daligault H."/>
            <person name="Detter J.C."/>
            <person name="Han C."/>
            <person name="Tapia R."/>
            <person name="Larimer F."/>
            <person name="Land M."/>
            <person name="Hauser L."/>
            <person name="Markowitz V."/>
            <person name="Cheng J.-F."/>
            <person name="Hugenholtz P."/>
            <person name="Woyke T."/>
            <person name="Wu D."/>
            <person name="Spring S."/>
            <person name="Schueler E."/>
            <person name="Brambilla E."/>
            <person name="Klenk H.-P."/>
            <person name="Eisen J.A."/>
        </authorList>
    </citation>
    <scope>NUCLEOTIDE SEQUENCE [LARGE SCALE GENOMIC DNA]</scope>
    <source>
        <strain evidence="9">DSM 4017 / NBRC 107636 / OCM 62 / WeN5</strain>
    </source>
</reference>
<evidence type="ECO:0000256" key="1">
    <source>
        <dbReference type="ARBA" id="ARBA00000877"/>
    </source>
</evidence>
<dbReference type="FunFam" id="3.40.1700.10:FF:000005">
    <property type="entry name" value="Diadenylate cyclase"/>
    <property type="match status" value="1"/>
</dbReference>
<comment type="similarity">
    <text evidence="6">Belongs to the adenylate cyclase family. DacZ subfamily.</text>
</comment>
<keyword evidence="3 6" id="KW-0548">Nucleotidyltransferase</keyword>
<organism evidence="8 9">
    <name type="scientific">Methanosalsum zhilinae (strain DSM 4017 / NBRC 107636 / OCM 62 / WeN5)</name>
    <name type="common">Methanohalophilus zhilinae</name>
    <dbReference type="NCBI Taxonomy" id="679901"/>
    <lineage>
        <taxon>Archaea</taxon>
        <taxon>Methanobacteriati</taxon>
        <taxon>Methanobacteriota</taxon>
        <taxon>Stenosarchaea group</taxon>
        <taxon>Methanomicrobia</taxon>
        <taxon>Methanosarcinales</taxon>
        <taxon>Methanosarcinaceae</taxon>
        <taxon>Methanosalsum</taxon>
    </lineage>
</organism>
<dbReference type="GO" id="GO:0005524">
    <property type="term" value="F:ATP binding"/>
    <property type="evidence" value="ECO:0007669"/>
    <property type="project" value="UniProtKB-UniRule"/>
</dbReference>
<dbReference type="PROSITE" id="PS51794">
    <property type="entry name" value="DAC"/>
    <property type="match status" value="1"/>
</dbReference>
<comment type="function">
    <text evidence="6">Diadenylate cyclase that catalyzes the condensation of 2 ATP molecules into cyclic di-AMP (c-di-AMP). c-di-AMP is a second messenger for intracellular signal transduction involved in the control of important regulatory processes such as osmoregulation.</text>
</comment>
<protein>
    <recommendedName>
        <fullName evidence="6">Diadenylate cyclase</fullName>
        <shortName evidence="6">DAC</shortName>
        <ecNumber evidence="6">2.7.7.85</ecNumber>
    </recommendedName>
    <alternativeName>
        <fullName evidence="6">Cyclic-di-AMP synthase</fullName>
        <shortName evidence="6">c-di-AMP synthase</shortName>
    </alternativeName>
</protein>
<dbReference type="InterPro" id="IPR036888">
    <property type="entry name" value="DNA_integrity_DisA_N_sf"/>
</dbReference>
<dbReference type="Proteomes" id="UP000006622">
    <property type="component" value="Chromosome"/>
</dbReference>
<keyword evidence="4 6" id="KW-0547">Nucleotide-binding</keyword>
<dbReference type="Gene3D" id="3.40.1700.10">
    <property type="entry name" value="DNA integrity scanning protein, DisA, N-terminal domain"/>
    <property type="match status" value="1"/>
</dbReference>
<dbReference type="SUPFAM" id="SSF143597">
    <property type="entry name" value="YojJ-like"/>
    <property type="match status" value="1"/>
</dbReference>